<dbReference type="EMBL" id="JAGEOJ010000020">
    <property type="protein sequence ID" value="MBO2453293.1"/>
    <property type="molecule type" value="Genomic_DNA"/>
</dbReference>
<dbReference type="InterPro" id="IPR025161">
    <property type="entry name" value="IS402-like_dom"/>
</dbReference>
<feature type="compositionally biased region" description="Polar residues" evidence="1">
    <location>
        <begin position="130"/>
        <end position="147"/>
    </location>
</feature>
<reference evidence="3" key="1">
    <citation type="submission" date="2021-03" db="EMBL/GenBank/DDBJ databases">
        <authorList>
            <person name="Kanchanasin P."/>
            <person name="Saeng-In P."/>
            <person name="Phongsopitanun W."/>
            <person name="Yuki M."/>
            <person name="Kudo T."/>
            <person name="Ohkuma M."/>
            <person name="Tanasupawat S."/>
        </authorList>
    </citation>
    <scope>NUCLEOTIDE SEQUENCE</scope>
    <source>
        <strain evidence="3">GKU 128</strain>
    </source>
</reference>
<protein>
    <submittedName>
        <fullName evidence="3">Transposase</fullName>
    </submittedName>
</protein>
<dbReference type="Pfam" id="PF13340">
    <property type="entry name" value="DUF4096"/>
    <property type="match status" value="1"/>
</dbReference>
<proteinExistence type="predicted"/>
<evidence type="ECO:0000259" key="2">
    <source>
        <dbReference type="Pfam" id="PF13340"/>
    </source>
</evidence>
<sequence length="181" mass="19870">MFTAIVYVLISGCAWRHLPTEFGVSSSTAHRRFAFWAEQGFGRGCTRSCWMSSARWGCRLEQLRSWMPPPSALKRGASLTGPNSVAMLRPPDPSVAADGAGRRGNCSLWPRWMASQIVDLPALFAPSSTRIPATQHHQSRGTSNVTEPGTPHRHCVRRCGCGRGGWLCVVPACLRVRPGQR</sequence>
<evidence type="ECO:0000256" key="1">
    <source>
        <dbReference type="SAM" id="MobiDB-lite"/>
    </source>
</evidence>
<gene>
    <name evidence="3" type="ORF">J4573_39790</name>
</gene>
<keyword evidence="4" id="KW-1185">Reference proteome</keyword>
<feature type="domain" description="Insertion element IS402-like" evidence="2">
    <location>
        <begin position="1"/>
        <end position="41"/>
    </location>
</feature>
<evidence type="ECO:0000313" key="4">
    <source>
        <dbReference type="Proteomes" id="UP000669179"/>
    </source>
</evidence>
<accession>A0A939T7N2</accession>
<dbReference type="Proteomes" id="UP000669179">
    <property type="component" value="Unassembled WGS sequence"/>
</dbReference>
<dbReference type="RefSeq" id="WP_208261323.1">
    <property type="nucleotide sequence ID" value="NZ_JAGEOJ010000020.1"/>
</dbReference>
<organism evidence="3 4">
    <name type="scientific">Actinomadura barringtoniae</name>
    <dbReference type="NCBI Taxonomy" id="1427535"/>
    <lineage>
        <taxon>Bacteria</taxon>
        <taxon>Bacillati</taxon>
        <taxon>Actinomycetota</taxon>
        <taxon>Actinomycetes</taxon>
        <taxon>Streptosporangiales</taxon>
        <taxon>Thermomonosporaceae</taxon>
        <taxon>Actinomadura</taxon>
    </lineage>
</organism>
<feature type="region of interest" description="Disordered" evidence="1">
    <location>
        <begin position="130"/>
        <end position="151"/>
    </location>
</feature>
<name>A0A939T7N2_9ACTN</name>
<evidence type="ECO:0000313" key="3">
    <source>
        <dbReference type="EMBL" id="MBO2453293.1"/>
    </source>
</evidence>
<comment type="caution">
    <text evidence="3">The sequence shown here is derived from an EMBL/GenBank/DDBJ whole genome shotgun (WGS) entry which is preliminary data.</text>
</comment>
<dbReference type="AlphaFoldDB" id="A0A939T7N2"/>